<organism evidence="1">
    <name type="scientific">Podoviridae sp. ctXBg1</name>
    <dbReference type="NCBI Taxonomy" id="2827739"/>
    <lineage>
        <taxon>Viruses</taxon>
        <taxon>Duplodnaviria</taxon>
        <taxon>Heunggongvirae</taxon>
        <taxon>Uroviricota</taxon>
        <taxon>Caudoviricetes</taxon>
    </lineage>
</organism>
<accession>A0A8S5SR99</accession>
<evidence type="ECO:0000313" key="1">
    <source>
        <dbReference type="EMBL" id="DAF53464.1"/>
    </source>
</evidence>
<reference evidence="1" key="1">
    <citation type="journal article" date="2021" name="Proc. Natl. Acad. Sci. U.S.A.">
        <title>A Catalog of Tens of Thousands of Viruses from Human Metagenomes Reveals Hidden Associations with Chronic Diseases.</title>
        <authorList>
            <person name="Tisza M.J."/>
            <person name="Buck C.B."/>
        </authorList>
    </citation>
    <scope>NUCLEOTIDE SEQUENCE</scope>
    <source>
        <strain evidence="1">CtXBg1</strain>
    </source>
</reference>
<proteinExistence type="predicted"/>
<sequence>MDKETLQEWIGGFAFLQEIIGRKEYELEIADFPDLDGKEYEVCEAVHDALGTAREALSRASRKIDAYLKENK</sequence>
<name>A0A8S5SR99_9CAUD</name>
<dbReference type="EMBL" id="BK032653">
    <property type="protein sequence ID" value="DAF53464.1"/>
    <property type="molecule type" value="Genomic_DNA"/>
</dbReference>
<protein>
    <submittedName>
        <fullName evidence="1">Uncharacterized protein</fullName>
    </submittedName>
</protein>